<dbReference type="InterPro" id="IPR002364">
    <property type="entry name" value="Quin_OxRdtase/zeta-crystal_CS"/>
</dbReference>
<gene>
    <name evidence="4" type="ORF">JOF53_007197</name>
</gene>
<dbReference type="Gene3D" id="3.40.50.720">
    <property type="entry name" value="NAD(P)-binding Rossmann-like Domain"/>
    <property type="match status" value="1"/>
</dbReference>
<reference evidence="4 5" key="1">
    <citation type="submission" date="2021-03" db="EMBL/GenBank/DDBJ databases">
        <title>Sequencing the genomes of 1000 actinobacteria strains.</title>
        <authorList>
            <person name="Klenk H.-P."/>
        </authorList>
    </citation>
    <scope>NUCLEOTIDE SEQUENCE [LARGE SCALE GENOMIC DNA]</scope>
    <source>
        <strain evidence="4 5">DSM 44580</strain>
    </source>
</reference>
<dbReference type="PROSITE" id="PS01162">
    <property type="entry name" value="QOR_ZETA_CRYSTAL"/>
    <property type="match status" value="1"/>
</dbReference>
<dbReference type="PANTHER" id="PTHR48106:SF13">
    <property type="entry name" value="QUINONE OXIDOREDUCTASE-RELATED"/>
    <property type="match status" value="1"/>
</dbReference>
<dbReference type="Pfam" id="PF08240">
    <property type="entry name" value="ADH_N"/>
    <property type="match status" value="1"/>
</dbReference>
<dbReference type="Gene3D" id="3.90.180.10">
    <property type="entry name" value="Medium-chain alcohol dehydrogenases, catalytic domain"/>
    <property type="match status" value="1"/>
</dbReference>
<sequence>MRAVQVREYGGPEVLAVAEVADPVVAAGELLVRVAASGVNYIDTYHRTGAYPVPLPFTPGLEGAGEVVAVGEGVGGFAVGDRVAWASALGSYAELVAVPAEAAVAVPDGVDLVVAAGAMLQGMTAHYLTTSTYAVGPGDDILVHAAAGGMGLLLTQFVKAKGGRVIGTVSTADKEKLAREAGADEIIRYTEADVAEGVRELTGGRGVAAVYDGVGATTFDASLASLRPRGVLAIYGAASGPVPPFDVQRLNQAGSAFVTRPSLGHHTANREELEWRASEVLTGVANGTLHVRIGARYALAEARQAHEDLQGRRTTGKVLLLG</sequence>
<keyword evidence="2 4" id="KW-0560">Oxidoreductase</keyword>
<evidence type="ECO:0000256" key="1">
    <source>
        <dbReference type="ARBA" id="ARBA00022857"/>
    </source>
</evidence>
<dbReference type="SUPFAM" id="SSF51735">
    <property type="entry name" value="NAD(P)-binding Rossmann-fold domains"/>
    <property type="match status" value="1"/>
</dbReference>
<dbReference type="EC" id="1.6.5.5" evidence="4"/>
<dbReference type="SUPFAM" id="SSF50129">
    <property type="entry name" value="GroES-like"/>
    <property type="match status" value="1"/>
</dbReference>
<dbReference type="InterPro" id="IPR020843">
    <property type="entry name" value="ER"/>
</dbReference>
<accession>A0ABS5AP58</accession>
<evidence type="ECO:0000313" key="5">
    <source>
        <dbReference type="Proteomes" id="UP001519363"/>
    </source>
</evidence>
<evidence type="ECO:0000313" key="4">
    <source>
        <dbReference type="EMBL" id="MBP2478325.1"/>
    </source>
</evidence>
<keyword evidence="5" id="KW-1185">Reference proteome</keyword>
<feature type="domain" description="Enoyl reductase (ER)" evidence="3">
    <location>
        <begin position="10"/>
        <end position="320"/>
    </location>
</feature>
<dbReference type="InterPro" id="IPR047618">
    <property type="entry name" value="QOR-like"/>
</dbReference>
<dbReference type="InterPro" id="IPR013149">
    <property type="entry name" value="ADH-like_C"/>
</dbReference>
<dbReference type="GO" id="GO:0003960">
    <property type="term" value="F:quinone reductase (NADPH) activity"/>
    <property type="evidence" value="ECO:0007669"/>
    <property type="project" value="UniProtKB-EC"/>
</dbReference>
<keyword evidence="1" id="KW-0521">NADP</keyword>
<dbReference type="Pfam" id="PF00107">
    <property type="entry name" value="ADH_zinc_N"/>
    <property type="match status" value="1"/>
</dbReference>
<dbReference type="EMBL" id="JAGIOO010000001">
    <property type="protein sequence ID" value="MBP2478325.1"/>
    <property type="molecule type" value="Genomic_DNA"/>
</dbReference>
<proteinExistence type="predicted"/>
<comment type="caution">
    <text evidence="4">The sequence shown here is derived from an EMBL/GenBank/DDBJ whole genome shotgun (WGS) entry which is preliminary data.</text>
</comment>
<dbReference type="InterPro" id="IPR013154">
    <property type="entry name" value="ADH-like_N"/>
</dbReference>
<protein>
    <submittedName>
        <fullName evidence="4">NADPH2:quinone reductase</fullName>
        <ecNumber evidence="4">1.6.5.5</ecNumber>
    </submittedName>
</protein>
<dbReference type="PANTHER" id="PTHR48106">
    <property type="entry name" value="QUINONE OXIDOREDUCTASE PIG3-RELATED"/>
    <property type="match status" value="1"/>
</dbReference>
<evidence type="ECO:0000256" key="2">
    <source>
        <dbReference type="ARBA" id="ARBA00023002"/>
    </source>
</evidence>
<name>A0ABS5AP58_9PSEU</name>
<dbReference type="InterPro" id="IPR011032">
    <property type="entry name" value="GroES-like_sf"/>
</dbReference>
<evidence type="ECO:0000259" key="3">
    <source>
        <dbReference type="SMART" id="SM00829"/>
    </source>
</evidence>
<dbReference type="InterPro" id="IPR036291">
    <property type="entry name" value="NAD(P)-bd_dom_sf"/>
</dbReference>
<dbReference type="SMART" id="SM00829">
    <property type="entry name" value="PKS_ER"/>
    <property type="match status" value="1"/>
</dbReference>
<dbReference type="CDD" id="cd05286">
    <property type="entry name" value="QOR2"/>
    <property type="match status" value="1"/>
</dbReference>
<dbReference type="Proteomes" id="UP001519363">
    <property type="component" value="Unassembled WGS sequence"/>
</dbReference>
<dbReference type="RefSeq" id="WP_209707537.1">
    <property type="nucleotide sequence ID" value="NZ_JAGIOO010000001.1"/>
</dbReference>
<organism evidence="4 5">
    <name type="scientific">Crossiella equi</name>
    <dbReference type="NCBI Taxonomy" id="130796"/>
    <lineage>
        <taxon>Bacteria</taxon>
        <taxon>Bacillati</taxon>
        <taxon>Actinomycetota</taxon>
        <taxon>Actinomycetes</taxon>
        <taxon>Pseudonocardiales</taxon>
        <taxon>Pseudonocardiaceae</taxon>
        <taxon>Crossiella</taxon>
    </lineage>
</organism>